<feature type="compositionally biased region" description="Polar residues" evidence="3">
    <location>
        <begin position="599"/>
        <end position="611"/>
    </location>
</feature>
<sequence>MEEAELLKERLQAITNKRKIQEDIASKRLEVDKEKLKLQQLKKKSARDLWLMGGTSVGAAQKEQKAQDVTQQTKALQSNIHQIEKEIETLEREELNISINEGLILNRLKAIEKSTEDIIKRATAGVKRPNGNELNEGRRDSLNQQQKEQENLPEAVSMETSQLSEIADVKDCKMDLGEKEENKHHHGVDDKECFDERLDTEKGNSPLATQHKSNDTAIECEGTEESDVRANLQEDMMIKETEEEEADLKEAVLSPEPDPDPHAQGQLVEKENNTTISSETKETESQEPLEAQTDPESVLEQQIKELAVSDASTESCHDNDRDDLSDCLHVEMAIVSSDSDAEEQWKTMFSPVVDEDEFGGILESDALDINEETNDQNHGIEDEINIQSETKPEPDEEEDPAALTESVETLEQATAESSTECELEDISYKDSIHYSSLSKISENEVDPSQNVKHSLQRLSASTSELDKKLPQDYCVIQEMQSENVSTEHVDFRQAREQWQKMEEQCKAQVQQSAVKQGGHSIMYTPIRNLERPKRDPESDNLSLGDYQYTQFSPCSDDSGLDDTSYRSHYDEPETPVEREIRETMEREECFKRERAMSRPASSEPVQNNPRPTTLMMAKSDLEEKRKVYNTREDRCRSQRPSSTTPPTFSITASPSSKPSYHEMMANNVIILDPDSHSTNQRQRGKNLLSPVTNRFHEWPSHSSNIIILETSNLIIRSASEFCLSTACQETQESTFHNNPFFKLRSHSTLSLVDQEIKEVKQRDEEFRRQRAELYAKEKYDTILVSPSSLQNFTYDKPGGLPAKCKSSPSSPLKARKMDRSTLSCDQKFPEAPYTRVRRKSALIQRWEAAMLANQQQHV</sequence>
<dbReference type="GO" id="GO:0005737">
    <property type="term" value="C:cytoplasm"/>
    <property type="evidence" value="ECO:0007669"/>
    <property type="project" value="TreeGrafter"/>
</dbReference>
<keyword evidence="1 2" id="KW-0175">Coiled coil</keyword>
<accession>A0A9D3NFW9</accession>
<proteinExistence type="predicted"/>
<evidence type="ECO:0000313" key="5">
    <source>
        <dbReference type="Proteomes" id="UP000824219"/>
    </source>
</evidence>
<dbReference type="GO" id="GO:0016020">
    <property type="term" value="C:membrane"/>
    <property type="evidence" value="ECO:0007669"/>
    <property type="project" value="InterPro"/>
</dbReference>
<feature type="region of interest" description="Disordered" evidence="3">
    <location>
        <begin position="516"/>
        <end position="575"/>
    </location>
</feature>
<dbReference type="PANTHER" id="PTHR46881">
    <property type="entry name" value="PALMDELPHIN"/>
    <property type="match status" value="1"/>
</dbReference>
<feature type="compositionally biased region" description="Basic and acidic residues" evidence="3">
    <location>
        <begin position="528"/>
        <end position="537"/>
    </location>
</feature>
<evidence type="ECO:0000256" key="2">
    <source>
        <dbReference type="SAM" id="Coils"/>
    </source>
</evidence>
<evidence type="ECO:0000256" key="3">
    <source>
        <dbReference type="SAM" id="MobiDB-lite"/>
    </source>
</evidence>
<comment type="caution">
    <text evidence="4">The sequence shown here is derived from an EMBL/GenBank/DDBJ whole genome shotgun (WGS) entry which is preliminary data.</text>
</comment>
<dbReference type="Pfam" id="PF03285">
    <property type="entry name" value="Paralemmin"/>
    <property type="match status" value="1"/>
</dbReference>
<keyword evidence="5" id="KW-1185">Reference proteome</keyword>
<feature type="region of interest" description="Disordered" evidence="3">
    <location>
        <begin position="373"/>
        <end position="405"/>
    </location>
</feature>
<feature type="compositionally biased region" description="Low complexity" evidence="3">
    <location>
        <begin position="640"/>
        <end position="656"/>
    </location>
</feature>
<dbReference type="InterPro" id="IPR004965">
    <property type="entry name" value="Paralemmin"/>
</dbReference>
<feature type="region of interest" description="Disordered" evidence="3">
    <location>
        <begin position="629"/>
        <end position="658"/>
    </location>
</feature>
<feature type="compositionally biased region" description="Basic and acidic residues" evidence="3">
    <location>
        <begin position="563"/>
        <end position="575"/>
    </location>
</feature>
<dbReference type="Proteomes" id="UP000824219">
    <property type="component" value="Linkage Group LG17"/>
</dbReference>
<name>A0A9D3NFW9_9TELE</name>
<dbReference type="AlphaFoldDB" id="A0A9D3NFW9"/>
<feature type="region of interest" description="Disordered" evidence="3">
    <location>
        <begin position="592"/>
        <end position="612"/>
    </location>
</feature>
<feature type="region of interest" description="Disordered" evidence="3">
    <location>
        <begin position="201"/>
        <end position="297"/>
    </location>
</feature>
<dbReference type="OrthoDB" id="9937247at2759"/>
<protein>
    <recommendedName>
        <fullName evidence="6">Palmdelphin</fullName>
    </recommendedName>
</protein>
<organism evidence="4 5">
    <name type="scientific">Hemibagrus wyckioides</name>
    <dbReference type="NCBI Taxonomy" id="337641"/>
    <lineage>
        <taxon>Eukaryota</taxon>
        <taxon>Metazoa</taxon>
        <taxon>Chordata</taxon>
        <taxon>Craniata</taxon>
        <taxon>Vertebrata</taxon>
        <taxon>Euteleostomi</taxon>
        <taxon>Actinopterygii</taxon>
        <taxon>Neopterygii</taxon>
        <taxon>Teleostei</taxon>
        <taxon>Ostariophysi</taxon>
        <taxon>Siluriformes</taxon>
        <taxon>Bagridae</taxon>
        <taxon>Hemibagrus</taxon>
    </lineage>
</organism>
<feature type="coiled-coil region" evidence="2">
    <location>
        <begin position="24"/>
        <end position="100"/>
    </location>
</feature>
<gene>
    <name evidence="4" type="ORF">KOW79_014527</name>
</gene>
<dbReference type="GO" id="GO:0008360">
    <property type="term" value="P:regulation of cell shape"/>
    <property type="evidence" value="ECO:0007669"/>
    <property type="project" value="InterPro"/>
</dbReference>
<evidence type="ECO:0000313" key="4">
    <source>
        <dbReference type="EMBL" id="KAG7321669.1"/>
    </source>
</evidence>
<feature type="region of interest" description="Disordered" evidence="3">
    <location>
        <begin position="122"/>
        <end position="160"/>
    </location>
</feature>
<dbReference type="PANTHER" id="PTHR46881:SF2">
    <property type="entry name" value="PALMDELPHIN ISOFORM X1"/>
    <property type="match status" value="1"/>
</dbReference>
<evidence type="ECO:0008006" key="6">
    <source>
        <dbReference type="Google" id="ProtNLM"/>
    </source>
</evidence>
<reference evidence="4 5" key="1">
    <citation type="submission" date="2021-06" db="EMBL/GenBank/DDBJ databases">
        <title>Chromosome-level genome assembly of the red-tail catfish (Hemibagrus wyckioides).</title>
        <authorList>
            <person name="Shao F."/>
        </authorList>
    </citation>
    <scope>NUCLEOTIDE SEQUENCE [LARGE SCALE GENOMIC DNA]</scope>
    <source>
        <strain evidence="4">EC202008001</strain>
        <tissue evidence="4">Blood</tissue>
    </source>
</reference>
<evidence type="ECO:0000256" key="1">
    <source>
        <dbReference type="ARBA" id="ARBA00023054"/>
    </source>
</evidence>
<dbReference type="EMBL" id="JAHKSW010000017">
    <property type="protein sequence ID" value="KAG7321669.1"/>
    <property type="molecule type" value="Genomic_DNA"/>
</dbReference>